<dbReference type="SUPFAM" id="SSF52540">
    <property type="entry name" value="P-loop containing nucleoside triphosphate hydrolases"/>
    <property type="match status" value="1"/>
</dbReference>
<dbReference type="SUPFAM" id="SSF46894">
    <property type="entry name" value="C-terminal effector domain of the bipartite response regulators"/>
    <property type="match status" value="1"/>
</dbReference>
<gene>
    <name evidence="5" type="ORF">PS467_40745</name>
</gene>
<dbReference type="Pfam" id="PF00196">
    <property type="entry name" value="GerE"/>
    <property type="match status" value="1"/>
</dbReference>
<dbReference type="Proteomes" id="UP001305606">
    <property type="component" value="Chromosome"/>
</dbReference>
<dbReference type="InterPro" id="IPR036388">
    <property type="entry name" value="WH-like_DNA-bd_sf"/>
</dbReference>
<accession>A0ABY9VAF7</accession>
<keyword evidence="1" id="KW-0805">Transcription regulation</keyword>
<protein>
    <submittedName>
        <fullName evidence="5">LuxR C-terminal-related transcriptional regulator</fullName>
    </submittedName>
</protein>
<keyword evidence="6" id="KW-1185">Reference proteome</keyword>
<evidence type="ECO:0000313" key="5">
    <source>
        <dbReference type="EMBL" id="WNF01228.1"/>
    </source>
</evidence>
<keyword evidence="2" id="KW-0238">DNA-binding</keyword>
<dbReference type="Gene3D" id="1.10.10.10">
    <property type="entry name" value="Winged helix-like DNA-binding domain superfamily/Winged helix DNA-binding domain"/>
    <property type="match status" value="1"/>
</dbReference>
<feature type="domain" description="HTH luxR-type" evidence="4">
    <location>
        <begin position="805"/>
        <end position="870"/>
    </location>
</feature>
<organism evidence="5 6">
    <name type="scientific">Streptomyces luomodiensis</name>
    <dbReference type="NCBI Taxonomy" id="3026192"/>
    <lineage>
        <taxon>Bacteria</taxon>
        <taxon>Bacillati</taxon>
        <taxon>Actinomycetota</taxon>
        <taxon>Actinomycetes</taxon>
        <taxon>Kitasatosporales</taxon>
        <taxon>Streptomycetaceae</taxon>
        <taxon>Streptomyces</taxon>
    </lineage>
</organism>
<dbReference type="PROSITE" id="PS50043">
    <property type="entry name" value="HTH_LUXR_2"/>
    <property type="match status" value="1"/>
</dbReference>
<evidence type="ECO:0000256" key="1">
    <source>
        <dbReference type="ARBA" id="ARBA00023015"/>
    </source>
</evidence>
<sequence>MGRGRLWGRQDERAALDRSLADAAGRGALVVLRGARGMGRTALLDAVADAWRAAGVQVLATRFGDTADPADPFGYQAVVRAVRDHVEQLDEPRLTDAIGGLVRLCAGRPWTRPERTVSLVLELAVMFDSISGPAPVALLVDDADAVAEPAAALDAARRPGCLVVAAVRDTASTGRGAAAMTQLVTLADLVIDLPPLTGNHLDRLVAERYPAPPDEALLPALCQALGPLAGNPGAVLATLADLEARGRLTPVHGRLCLGAPDRPIALASDGPAGPLEDLGEDAAAVAGLIALGPVGLDELPLLAAARGMRPADCGRLVDTLVDRGVLETDADGHLRHRSPALATLLRERADPAVAAALRRSLADALRRRFAAGLPVDPAALADRVADAGRALPRDLALGRLLTTLAARPDEDPARAAAWLRAAWWHAADARLRARLAGPLLRLLVRAGHYELLGETVGMILADHGVPSALRGELADAAMLAAVHTGEPVPAPTVRALATDGGEPPEPLAFAAAWSAGREPRRPEADATRVVRPLRTAGGPAPDPADVAEVFERTLGPRYTPPPGSVPGLYRRIVRGYARGDLTAALSAARRLEVTGTADTPAHRHGRLLAAEICRTRGDARQALSWLESVPADGVCPALRGWVECGVVALRHEARDPEHRAAFAAGWRVYERLGDGGTRHGVAGLLPRLARMAVSAGEHRHARELLADIEHRCAGDPDPLLAEARLLTRAVVAGDATAAEAGAELARRRAHQPALVTACLVAGELGDAPRRWLREAYELAGPFDSTYLRRRIRTLMRGRGVTVPRPRARRETFSPTELRIIQLICDGWTNRQIARRERMSEKTIEDHLVRLFARTGCRSRVQLATASLAGRLTAAGPARVST</sequence>
<dbReference type="PANTHER" id="PTHR44688">
    <property type="entry name" value="DNA-BINDING TRANSCRIPTIONAL ACTIVATOR DEVR_DOSR"/>
    <property type="match status" value="1"/>
</dbReference>
<reference evidence="5 6" key="1">
    <citation type="submission" date="2023-02" db="EMBL/GenBank/DDBJ databases">
        <title>Streptomyces sp. SCA4-21 with antifungal activity against Fusarium oxysporum f. sp. cubense, Streptomyces sp. SCA2-17 with antifungal activity against Fusarium oxysporum f. sp. cubense.</title>
        <authorList>
            <person name="Qi D."/>
        </authorList>
    </citation>
    <scope>NUCLEOTIDE SEQUENCE [LARGE SCALE GENOMIC DNA]</scope>
    <source>
        <strain evidence="5 6">SCA4-21</strain>
    </source>
</reference>
<name>A0ABY9VAF7_9ACTN</name>
<proteinExistence type="predicted"/>
<dbReference type="Pfam" id="PF13191">
    <property type="entry name" value="AAA_16"/>
    <property type="match status" value="1"/>
</dbReference>
<dbReference type="CDD" id="cd06170">
    <property type="entry name" value="LuxR_C_like"/>
    <property type="match status" value="1"/>
</dbReference>
<dbReference type="InterPro" id="IPR000792">
    <property type="entry name" value="Tscrpt_reg_LuxR_C"/>
</dbReference>
<dbReference type="PANTHER" id="PTHR44688:SF16">
    <property type="entry name" value="DNA-BINDING TRANSCRIPTIONAL ACTIVATOR DEVR_DOSR"/>
    <property type="match status" value="1"/>
</dbReference>
<dbReference type="InterPro" id="IPR027417">
    <property type="entry name" value="P-loop_NTPase"/>
</dbReference>
<dbReference type="RefSeq" id="WP_311039550.1">
    <property type="nucleotide sequence ID" value="NZ_CP117522.1"/>
</dbReference>
<evidence type="ECO:0000313" key="6">
    <source>
        <dbReference type="Proteomes" id="UP001305606"/>
    </source>
</evidence>
<evidence type="ECO:0000256" key="2">
    <source>
        <dbReference type="ARBA" id="ARBA00023125"/>
    </source>
</evidence>
<dbReference type="EMBL" id="CP117522">
    <property type="protein sequence ID" value="WNF01228.1"/>
    <property type="molecule type" value="Genomic_DNA"/>
</dbReference>
<dbReference type="InterPro" id="IPR041664">
    <property type="entry name" value="AAA_16"/>
</dbReference>
<dbReference type="InterPro" id="IPR016032">
    <property type="entry name" value="Sig_transdc_resp-reg_C-effctor"/>
</dbReference>
<dbReference type="SMART" id="SM00421">
    <property type="entry name" value="HTH_LUXR"/>
    <property type="match status" value="1"/>
</dbReference>
<evidence type="ECO:0000259" key="4">
    <source>
        <dbReference type="PROSITE" id="PS50043"/>
    </source>
</evidence>
<evidence type="ECO:0000256" key="3">
    <source>
        <dbReference type="ARBA" id="ARBA00023163"/>
    </source>
</evidence>
<keyword evidence="3" id="KW-0804">Transcription</keyword>